<dbReference type="Proteomes" id="UP000693970">
    <property type="component" value="Unassembled WGS sequence"/>
</dbReference>
<evidence type="ECO:0000313" key="3">
    <source>
        <dbReference type="Proteomes" id="UP000693970"/>
    </source>
</evidence>
<evidence type="ECO:0000256" key="1">
    <source>
        <dbReference type="SAM" id="MobiDB-lite"/>
    </source>
</evidence>
<comment type="caution">
    <text evidence="2">The sequence shown here is derived from an EMBL/GenBank/DDBJ whole genome shotgun (WGS) entry which is preliminary data.</text>
</comment>
<evidence type="ECO:0000313" key="2">
    <source>
        <dbReference type="EMBL" id="KAG7345506.1"/>
    </source>
</evidence>
<proteinExistence type="predicted"/>
<dbReference type="EMBL" id="JAGRRH010000022">
    <property type="protein sequence ID" value="KAG7345506.1"/>
    <property type="molecule type" value="Genomic_DNA"/>
</dbReference>
<keyword evidence="3" id="KW-1185">Reference proteome</keyword>
<reference evidence="2" key="1">
    <citation type="journal article" date="2021" name="Sci. Rep.">
        <title>Diploid genomic architecture of Nitzschia inconspicua, an elite biomass production diatom.</title>
        <authorList>
            <person name="Oliver A."/>
            <person name="Podell S."/>
            <person name="Pinowska A."/>
            <person name="Traller J.C."/>
            <person name="Smith S.R."/>
            <person name="McClure R."/>
            <person name="Beliaev A."/>
            <person name="Bohutskyi P."/>
            <person name="Hill E.A."/>
            <person name="Rabines A."/>
            <person name="Zheng H."/>
            <person name="Allen L.Z."/>
            <person name="Kuo A."/>
            <person name="Grigoriev I.V."/>
            <person name="Allen A.E."/>
            <person name="Hazlebeck D."/>
            <person name="Allen E.E."/>
        </authorList>
    </citation>
    <scope>NUCLEOTIDE SEQUENCE</scope>
    <source>
        <strain evidence="2">Hildebrandi</strain>
    </source>
</reference>
<feature type="region of interest" description="Disordered" evidence="1">
    <location>
        <begin position="100"/>
        <end position="127"/>
    </location>
</feature>
<name>A0A9K3PG43_9STRA</name>
<reference evidence="2" key="2">
    <citation type="submission" date="2021-04" db="EMBL/GenBank/DDBJ databases">
        <authorList>
            <person name="Podell S."/>
        </authorList>
    </citation>
    <scope>NUCLEOTIDE SEQUENCE</scope>
    <source>
        <strain evidence="2">Hildebrandi</strain>
    </source>
</reference>
<accession>A0A9K3PG43</accession>
<feature type="compositionally biased region" description="Basic and acidic residues" evidence="1">
    <location>
        <begin position="118"/>
        <end position="127"/>
    </location>
</feature>
<dbReference type="AlphaFoldDB" id="A0A9K3PG43"/>
<protein>
    <submittedName>
        <fullName evidence="2">Uncharacterized protein</fullName>
    </submittedName>
</protein>
<gene>
    <name evidence="2" type="ORF">IV203_033037</name>
</gene>
<feature type="compositionally biased region" description="Polar residues" evidence="1">
    <location>
        <begin position="35"/>
        <end position="48"/>
    </location>
</feature>
<feature type="region of interest" description="Disordered" evidence="1">
    <location>
        <begin position="34"/>
        <end position="81"/>
    </location>
</feature>
<feature type="compositionally biased region" description="Basic residues" evidence="1">
    <location>
        <begin position="107"/>
        <end position="117"/>
    </location>
</feature>
<organism evidence="2 3">
    <name type="scientific">Nitzschia inconspicua</name>
    <dbReference type="NCBI Taxonomy" id="303405"/>
    <lineage>
        <taxon>Eukaryota</taxon>
        <taxon>Sar</taxon>
        <taxon>Stramenopiles</taxon>
        <taxon>Ochrophyta</taxon>
        <taxon>Bacillariophyta</taxon>
        <taxon>Bacillariophyceae</taxon>
        <taxon>Bacillariophycidae</taxon>
        <taxon>Bacillariales</taxon>
        <taxon>Bacillariaceae</taxon>
        <taxon>Nitzschia</taxon>
    </lineage>
</organism>
<sequence length="151" mass="16960">MTHFDGDFDGTMMESNPSLRFVYDMDDDILLSPDGSLNGSTSSRSIEWTKQHAVLSPPLSPTNDDEIHHEHGRPVKRNSIRNSLSHVFASPVRAAAKGKLSFSPRKVTPKPRVHNSKSNKEWRKQLDLPKDVKPDEAIAVLLAKELTMLDF</sequence>